<name>A0A2T3QCR8_PHODM</name>
<dbReference type="SUPFAM" id="SSF101082">
    <property type="entry name" value="Typo IV secretion system protein TraC"/>
    <property type="match status" value="1"/>
</dbReference>
<dbReference type="AlphaFoldDB" id="A0A2T3QCR8"/>
<dbReference type="NCBIfam" id="TIGR02780">
    <property type="entry name" value="TrbJ_Ti"/>
    <property type="match status" value="1"/>
</dbReference>
<evidence type="ECO:0000313" key="1">
    <source>
        <dbReference type="EMBL" id="SPY43741.1"/>
    </source>
</evidence>
<organism evidence="1 2">
    <name type="scientific">Photobacterium damselae</name>
    <dbReference type="NCBI Taxonomy" id="38293"/>
    <lineage>
        <taxon>Bacteria</taxon>
        <taxon>Pseudomonadati</taxon>
        <taxon>Pseudomonadota</taxon>
        <taxon>Gammaproteobacteria</taxon>
        <taxon>Vibrionales</taxon>
        <taxon>Vibrionaceae</taxon>
        <taxon>Photobacterium</taxon>
    </lineage>
</organism>
<sequence length="258" mass="29072">MRKNTKLTYLSMLLSGLLLSSSAHSIAVVCVNCATNTQALQANIAQAKDYIESVQRTLNSIKQLENQIKNMAKIRDMEWGDIDSQLRDLSNIASQGQALTLSVESLNREWDNKFQGYDVYRHQANSPENTTRQYKQWSNTLRDTSRNALKFANQVAQSRKDDNDAIREIQSHVNNAQGAVQVAQASNELQVQALGSLQKVQALMETDIRMTATEISTANDKLDAQKAADDQLHSRKLSEELNYRNGVNWFDRLGKKPN</sequence>
<accession>A0A2T3QCR8</accession>
<proteinExistence type="predicted"/>
<dbReference type="InterPro" id="IPR014147">
    <property type="entry name" value="T4SS_TrbJ"/>
</dbReference>
<reference evidence="1 2" key="1">
    <citation type="submission" date="2018-06" db="EMBL/GenBank/DDBJ databases">
        <authorList>
            <consortium name="Pathogen Informatics"/>
            <person name="Doyle S."/>
        </authorList>
    </citation>
    <scope>NUCLEOTIDE SEQUENCE [LARGE SCALE GENOMIC DNA]</scope>
    <source>
        <strain evidence="1 2">NCTC11647</strain>
    </source>
</reference>
<dbReference type="OrthoDB" id="5909392at2"/>
<gene>
    <name evidence="1" type="ORF">NCTC11647_02656</name>
</gene>
<dbReference type="EMBL" id="UATL01000002">
    <property type="protein sequence ID" value="SPY43741.1"/>
    <property type="molecule type" value="Genomic_DNA"/>
</dbReference>
<evidence type="ECO:0000313" key="2">
    <source>
        <dbReference type="Proteomes" id="UP000251647"/>
    </source>
</evidence>
<dbReference type="RefSeq" id="WP_005307163.1">
    <property type="nucleotide sequence ID" value="NZ_PYOG01000028.1"/>
</dbReference>
<dbReference type="Proteomes" id="UP000251647">
    <property type="component" value="Unassembled WGS sequence"/>
</dbReference>
<protein>
    <submittedName>
        <fullName evidence="1">Conjugal transfer protein TrbJ</fullName>
    </submittedName>
</protein>